<evidence type="ECO:0000256" key="2">
    <source>
        <dbReference type="ARBA" id="ARBA00002901"/>
    </source>
</evidence>
<keyword evidence="7 11" id="KW-0479">Metal-binding</keyword>
<dbReference type="Proteomes" id="UP000316649">
    <property type="component" value="Unassembled WGS sequence"/>
</dbReference>
<evidence type="ECO:0000313" key="14">
    <source>
        <dbReference type="Proteomes" id="UP000316649"/>
    </source>
</evidence>
<comment type="pathway">
    <text evidence="3 11">Cofactor biosynthesis; molybdopterin biosynthesis.</text>
</comment>
<dbReference type="GO" id="GO:0005829">
    <property type="term" value="C:cytosol"/>
    <property type="evidence" value="ECO:0007669"/>
    <property type="project" value="TreeGrafter"/>
</dbReference>
<keyword evidence="9 11" id="KW-0501">Molybdenum cofactor biosynthesis</keyword>
<dbReference type="UniPathway" id="UPA00344"/>
<comment type="cofactor">
    <cofactor evidence="1 11">
        <name>Mg(2+)</name>
        <dbReference type="ChEBI" id="CHEBI:18420"/>
    </cofactor>
</comment>
<dbReference type="Gene3D" id="3.90.105.10">
    <property type="entry name" value="Molybdopterin biosynthesis moea protein, domain 2"/>
    <property type="match status" value="1"/>
</dbReference>
<dbReference type="NCBIfam" id="NF045515">
    <property type="entry name" value="Glp_gephyrin"/>
    <property type="match status" value="1"/>
</dbReference>
<dbReference type="Pfam" id="PF03453">
    <property type="entry name" value="MoeA_N"/>
    <property type="match status" value="1"/>
</dbReference>
<evidence type="ECO:0000256" key="1">
    <source>
        <dbReference type="ARBA" id="ARBA00001946"/>
    </source>
</evidence>
<dbReference type="EMBL" id="VMNH01000005">
    <property type="protein sequence ID" value="TVO76637.1"/>
    <property type="molecule type" value="Genomic_DNA"/>
</dbReference>
<dbReference type="PANTHER" id="PTHR10192">
    <property type="entry name" value="MOLYBDOPTERIN BIOSYNTHESIS PROTEIN"/>
    <property type="match status" value="1"/>
</dbReference>
<evidence type="ECO:0000256" key="9">
    <source>
        <dbReference type="ARBA" id="ARBA00023150"/>
    </source>
</evidence>
<dbReference type="Pfam" id="PF03454">
    <property type="entry name" value="MoeA_C"/>
    <property type="match status" value="1"/>
</dbReference>
<dbReference type="Gene3D" id="3.40.980.10">
    <property type="entry name" value="MoaB/Mog-like domain"/>
    <property type="match status" value="1"/>
</dbReference>
<dbReference type="InterPro" id="IPR005110">
    <property type="entry name" value="MoeA_linker/N"/>
</dbReference>
<dbReference type="InterPro" id="IPR038987">
    <property type="entry name" value="MoeA-like"/>
</dbReference>
<evidence type="ECO:0000256" key="8">
    <source>
        <dbReference type="ARBA" id="ARBA00022842"/>
    </source>
</evidence>
<comment type="similarity">
    <text evidence="4 11">Belongs to the MoeA family.</text>
</comment>
<dbReference type="Pfam" id="PF00994">
    <property type="entry name" value="MoCF_biosynth"/>
    <property type="match status" value="1"/>
</dbReference>
<dbReference type="SUPFAM" id="SSF63882">
    <property type="entry name" value="MoeA N-terminal region -like"/>
    <property type="match status" value="1"/>
</dbReference>
<evidence type="ECO:0000256" key="7">
    <source>
        <dbReference type="ARBA" id="ARBA00022723"/>
    </source>
</evidence>
<gene>
    <name evidence="13" type="ORF">FHP88_04205</name>
</gene>
<reference evidence="13 14" key="1">
    <citation type="submission" date="2019-07" db="EMBL/GenBank/DDBJ databases">
        <title>The pathways for chlorine oxyanion respiration interact through the shared metabolite chlorate.</title>
        <authorList>
            <person name="Barnum T.P."/>
            <person name="Cheng Y."/>
            <person name="Hill K.A."/>
            <person name="Lucas L.N."/>
            <person name="Carlson H.K."/>
            <person name="Coates J.D."/>
        </authorList>
    </citation>
    <scope>NUCLEOTIDE SEQUENCE [LARGE SCALE GENOMIC DNA]</scope>
    <source>
        <strain evidence="13 14">BK-1</strain>
    </source>
</reference>
<dbReference type="SMART" id="SM00852">
    <property type="entry name" value="MoCF_biosynth"/>
    <property type="match status" value="1"/>
</dbReference>
<proteinExistence type="inferred from homology"/>
<evidence type="ECO:0000256" key="3">
    <source>
        <dbReference type="ARBA" id="ARBA00005046"/>
    </source>
</evidence>
<dbReference type="GO" id="GO:0006777">
    <property type="term" value="P:Mo-molybdopterin cofactor biosynthetic process"/>
    <property type="evidence" value="ECO:0007669"/>
    <property type="project" value="UniProtKB-UniRule"/>
</dbReference>
<evidence type="ECO:0000313" key="13">
    <source>
        <dbReference type="EMBL" id="TVO76637.1"/>
    </source>
</evidence>
<dbReference type="SUPFAM" id="SSF63867">
    <property type="entry name" value="MoeA C-terminal domain-like"/>
    <property type="match status" value="1"/>
</dbReference>
<feature type="domain" description="MoaB/Mog" evidence="12">
    <location>
        <begin position="187"/>
        <end position="324"/>
    </location>
</feature>
<evidence type="ECO:0000256" key="5">
    <source>
        <dbReference type="ARBA" id="ARBA00022505"/>
    </source>
</evidence>
<dbReference type="InterPro" id="IPR036425">
    <property type="entry name" value="MoaB/Mog-like_dom_sf"/>
</dbReference>
<comment type="caution">
    <text evidence="13">The sequence shown here is derived from an EMBL/GenBank/DDBJ whole genome shotgun (WGS) entry which is preliminary data.</text>
</comment>
<accession>A0A558DSQ5</accession>
<dbReference type="SUPFAM" id="SSF53218">
    <property type="entry name" value="Molybdenum cofactor biosynthesis proteins"/>
    <property type="match status" value="1"/>
</dbReference>
<keyword evidence="14" id="KW-1185">Reference proteome</keyword>
<dbReference type="InterPro" id="IPR001453">
    <property type="entry name" value="MoaB/Mog_dom"/>
</dbReference>
<name>A0A558DSQ5_9GAMM</name>
<dbReference type="InterPro" id="IPR036135">
    <property type="entry name" value="MoeA_linker/N_sf"/>
</dbReference>
<comment type="catalytic activity">
    <reaction evidence="10">
        <text>adenylyl-molybdopterin + molybdate = Mo-molybdopterin + AMP + H(+)</text>
        <dbReference type="Rhea" id="RHEA:35047"/>
        <dbReference type="ChEBI" id="CHEBI:15378"/>
        <dbReference type="ChEBI" id="CHEBI:36264"/>
        <dbReference type="ChEBI" id="CHEBI:62727"/>
        <dbReference type="ChEBI" id="CHEBI:71302"/>
        <dbReference type="ChEBI" id="CHEBI:456215"/>
        <dbReference type="EC" id="2.10.1.1"/>
    </reaction>
</comment>
<dbReference type="EC" id="2.10.1.1" evidence="11"/>
<dbReference type="Gene3D" id="2.40.340.10">
    <property type="entry name" value="MoeA, C-terminal, domain IV"/>
    <property type="match status" value="1"/>
</dbReference>
<dbReference type="GO" id="GO:0046872">
    <property type="term" value="F:metal ion binding"/>
    <property type="evidence" value="ECO:0007669"/>
    <property type="project" value="UniProtKB-UniRule"/>
</dbReference>
<keyword evidence="5 11" id="KW-0500">Molybdenum</keyword>
<sequence length="415" mass="43576">MSDCGCDAVTDCLKPLEEALTLLLSHAKAVGETETVSLAEANGRVLAESVVSQINMPPWDNSAMDGYAVNTADVPAVGTKLVVSQRIPAGAAPIPLAAGTAARIFTGAPVPPNANAVVIQEVCEQAGESVIISEVVAPGANIRLAGEDTQIGQEVLQTGTRLGAQHIGLAASVGVGELKVYRRLKVALFSSGDELINPGQPLGPGQIYNSNEYTMQALLQALGCELVSLGIVEDTFDATCAALTSAAAQADLVMTSGGVSVGEEDHLKPAVEKLGSLDMWKIAIRPGKPLAFGHIQGTPFIGTPGNPVSLFVTFLLFARPFILKSQGVNEAMVVPTPLLAKADFDWPKAEKRREFARAQLNLDDQGQAQISLFSSRSSGVLNSLTWANGLAILPEQQTLARGEMVQFLPFSELLK</sequence>
<keyword evidence="6 11" id="KW-0808">Transferase</keyword>
<keyword evidence="8 11" id="KW-0460">Magnesium</keyword>
<evidence type="ECO:0000256" key="11">
    <source>
        <dbReference type="RuleBase" id="RU365090"/>
    </source>
</evidence>
<dbReference type="Gene3D" id="2.170.190.11">
    <property type="entry name" value="Molybdopterin biosynthesis moea protein, domain 3"/>
    <property type="match status" value="1"/>
</dbReference>
<dbReference type="GO" id="GO:0061599">
    <property type="term" value="F:molybdopterin molybdotransferase activity"/>
    <property type="evidence" value="ECO:0007669"/>
    <property type="project" value="UniProtKB-UniRule"/>
</dbReference>
<dbReference type="PROSITE" id="PS01079">
    <property type="entry name" value="MOCF_BIOSYNTHESIS_2"/>
    <property type="match status" value="1"/>
</dbReference>
<dbReference type="PANTHER" id="PTHR10192:SF5">
    <property type="entry name" value="GEPHYRIN"/>
    <property type="match status" value="1"/>
</dbReference>
<evidence type="ECO:0000259" key="12">
    <source>
        <dbReference type="SMART" id="SM00852"/>
    </source>
</evidence>
<dbReference type="AlphaFoldDB" id="A0A558DSQ5"/>
<evidence type="ECO:0000256" key="10">
    <source>
        <dbReference type="ARBA" id="ARBA00047317"/>
    </source>
</evidence>
<dbReference type="InterPro" id="IPR008284">
    <property type="entry name" value="MoCF_biosynth_CS"/>
</dbReference>
<dbReference type="InterPro" id="IPR036688">
    <property type="entry name" value="MoeA_C_domain_IV_sf"/>
</dbReference>
<dbReference type="RefSeq" id="WP_144357767.1">
    <property type="nucleotide sequence ID" value="NZ_VMNH01000005.1"/>
</dbReference>
<protein>
    <recommendedName>
        <fullName evidence="11">Molybdopterin molybdenumtransferase</fullName>
        <ecNumber evidence="11">2.10.1.1</ecNumber>
    </recommendedName>
</protein>
<organism evidence="13 14">
    <name type="scientific">Sedimenticola selenatireducens</name>
    <dbReference type="NCBI Taxonomy" id="191960"/>
    <lineage>
        <taxon>Bacteria</taxon>
        <taxon>Pseudomonadati</taxon>
        <taxon>Pseudomonadota</taxon>
        <taxon>Gammaproteobacteria</taxon>
        <taxon>Chromatiales</taxon>
        <taxon>Sedimenticolaceae</taxon>
        <taxon>Sedimenticola</taxon>
    </lineage>
</organism>
<dbReference type="NCBIfam" id="TIGR00177">
    <property type="entry name" value="molyb_syn"/>
    <property type="match status" value="1"/>
</dbReference>
<dbReference type="InterPro" id="IPR005111">
    <property type="entry name" value="MoeA_C_domain_IV"/>
</dbReference>
<dbReference type="FunFam" id="3.40.980.10:FF:000004">
    <property type="entry name" value="Molybdopterin molybdenumtransferase"/>
    <property type="match status" value="1"/>
</dbReference>
<dbReference type="CDD" id="cd00887">
    <property type="entry name" value="MoeA"/>
    <property type="match status" value="1"/>
</dbReference>
<evidence type="ECO:0000256" key="6">
    <source>
        <dbReference type="ARBA" id="ARBA00022679"/>
    </source>
</evidence>
<evidence type="ECO:0000256" key="4">
    <source>
        <dbReference type="ARBA" id="ARBA00010763"/>
    </source>
</evidence>
<comment type="function">
    <text evidence="2 11">Catalyzes the insertion of molybdate into adenylated molybdopterin with the concomitant release of AMP.</text>
</comment>
<dbReference type="OrthoDB" id="9804758at2"/>